<dbReference type="EMBL" id="MU005592">
    <property type="protein sequence ID" value="KAF2681186.1"/>
    <property type="molecule type" value="Genomic_DNA"/>
</dbReference>
<protein>
    <submittedName>
        <fullName evidence="1">Uncharacterized protein</fullName>
    </submittedName>
</protein>
<evidence type="ECO:0000313" key="2">
    <source>
        <dbReference type="Proteomes" id="UP000799291"/>
    </source>
</evidence>
<proteinExistence type="predicted"/>
<dbReference type="Proteomes" id="UP000799291">
    <property type="component" value="Unassembled WGS sequence"/>
</dbReference>
<sequence>MPPRYSEGKDNAIKRLRNKVQKPIKDIVSAPMNDPETRSQSQEERLGKIRGWLSAPDPSTNYHKAHRQRQANMGLWLLEGEKFTRWKESAASRLWPYGIPGYGKM</sequence>
<accession>A0A6G1ISF8</accession>
<dbReference type="AlphaFoldDB" id="A0A6G1ISF8"/>
<dbReference type="OrthoDB" id="1577640at2759"/>
<keyword evidence="2" id="KW-1185">Reference proteome</keyword>
<name>A0A6G1ISF8_9PLEO</name>
<organism evidence="1 2">
    <name type="scientific">Lentithecium fluviatile CBS 122367</name>
    <dbReference type="NCBI Taxonomy" id="1168545"/>
    <lineage>
        <taxon>Eukaryota</taxon>
        <taxon>Fungi</taxon>
        <taxon>Dikarya</taxon>
        <taxon>Ascomycota</taxon>
        <taxon>Pezizomycotina</taxon>
        <taxon>Dothideomycetes</taxon>
        <taxon>Pleosporomycetidae</taxon>
        <taxon>Pleosporales</taxon>
        <taxon>Massarineae</taxon>
        <taxon>Lentitheciaceae</taxon>
        <taxon>Lentithecium</taxon>
    </lineage>
</organism>
<gene>
    <name evidence="1" type="ORF">K458DRAFT_391981</name>
</gene>
<evidence type="ECO:0000313" key="1">
    <source>
        <dbReference type="EMBL" id="KAF2681186.1"/>
    </source>
</evidence>
<reference evidence="1" key="1">
    <citation type="journal article" date="2020" name="Stud. Mycol.">
        <title>101 Dothideomycetes genomes: a test case for predicting lifestyles and emergence of pathogens.</title>
        <authorList>
            <person name="Haridas S."/>
            <person name="Albert R."/>
            <person name="Binder M."/>
            <person name="Bloem J."/>
            <person name="Labutti K."/>
            <person name="Salamov A."/>
            <person name="Andreopoulos B."/>
            <person name="Baker S."/>
            <person name="Barry K."/>
            <person name="Bills G."/>
            <person name="Bluhm B."/>
            <person name="Cannon C."/>
            <person name="Castanera R."/>
            <person name="Culley D."/>
            <person name="Daum C."/>
            <person name="Ezra D."/>
            <person name="Gonzalez J."/>
            <person name="Henrissat B."/>
            <person name="Kuo A."/>
            <person name="Liang C."/>
            <person name="Lipzen A."/>
            <person name="Lutzoni F."/>
            <person name="Magnuson J."/>
            <person name="Mondo S."/>
            <person name="Nolan M."/>
            <person name="Ohm R."/>
            <person name="Pangilinan J."/>
            <person name="Park H.-J."/>
            <person name="Ramirez L."/>
            <person name="Alfaro M."/>
            <person name="Sun H."/>
            <person name="Tritt A."/>
            <person name="Yoshinaga Y."/>
            <person name="Zwiers L.-H."/>
            <person name="Turgeon B."/>
            <person name="Goodwin S."/>
            <person name="Spatafora J."/>
            <person name="Crous P."/>
            <person name="Grigoriev I."/>
        </authorList>
    </citation>
    <scope>NUCLEOTIDE SEQUENCE</scope>
    <source>
        <strain evidence="1">CBS 122367</strain>
    </source>
</reference>